<sequence>MKKYILFFTLICASVSFAQTITTKIEEVSVSQYELLKKVNEFYPDITLNKNITNFYADDKIIDSQQEFDLRGSSFSKYKLGIEPDNQKLLYQYTTKEGATVYGDITVFNGNVLRTKFDKATNEIEVSMNGKAVYVKKNKKK</sequence>
<accession>A0A940X837</accession>
<protein>
    <recommendedName>
        <fullName evidence="4">MORN repeat variant</fullName>
    </recommendedName>
</protein>
<keyword evidence="3" id="KW-1185">Reference proteome</keyword>
<reference evidence="2 3" key="1">
    <citation type="submission" date="2021-03" db="EMBL/GenBank/DDBJ databases">
        <title>Flavobacterium Flabelliformis Sp. Nov. And Flavobacterium Geliluteum Sp. Nov., Two Novel Multidrug Resistant Psychrophilic Species Isolated From Antarctica.</title>
        <authorList>
            <person name="Kralova S."/>
            <person name="Busse H.J."/>
            <person name="Bezdicek M."/>
            <person name="Nykrynova M."/>
            <person name="Kroupova E."/>
            <person name="Krsek D."/>
            <person name="Sedlacek I."/>
        </authorList>
    </citation>
    <scope>NUCLEOTIDE SEQUENCE [LARGE SCALE GENOMIC DNA]</scope>
    <source>
        <strain evidence="2 3">P7388</strain>
    </source>
</reference>
<proteinExistence type="predicted"/>
<dbReference type="EMBL" id="JAGFBV010000004">
    <property type="protein sequence ID" value="MBP4137147.1"/>
    <property type="molecule type" value="Genomic_DNA"/>
</dbReference>
<comment type="caution">
    <text evidence="2">The sequence shown here is derived from an EMBL/GenBank/DDBJ whole genome shotgun (WGS) entry which is preliminary data.</text>
</comment>
<keyword evidence="1" id="KW-0732">Signal</keyword>
<evidence type="ECO:0000313" key="2">
    <source>
        <dbReference type="EMBL" id="MBP4137147.1"/>
    </source>
</evidence>
<evidence type="ECO:0008006" key="4">
    <source>
        <dbReference type="Google" id="ProtNLM"/>
    </source>
</evidence>
<evidence type="ECO:0000256" key="1">
    <source>
        <dbReference type="SAM" id="SignalP"/>
    </source>
</evidence>
<evidence type="ECO:0000313" key="3">
    <source>
        <dbReference type="Proteomes" id="UP000675047"/>
    </source>
</evidence>
<organism evidence="2 3">
    <name type="scientific">Flavobacterium geliluteum</name>
    <dbReference type="NCBI Taxonomy" id="2816120"/>
    <lineage>
        <taxon>Bacteria</taxon>
        <taxon>Pseudomonadati</taxon>
        <taxon>Bacteroidota</taxon>
        <taxon>Flavobacteriia</taxon>
        <taxon>Flavobacteriales</taxon>
        <taxon>Flavobacteriaceae</taxon>
        <taxon>Flavobacterium</taxon>
    </lineage>
</organism>
<dbReference type="AlphaFoldDB" id="A0A940X837"/>
<feature type="signal peptide" evidence="1">
    <location>
        <begin position="1"/>
        <end position="18"/>
    </location>
</feature>
<dbReference type="RefSeq" id="WP_210665190.1">
    <property type="nucleotide sequence ID" value="NZ_JAGFBV010000004.1"/>
</dbReference>
<gene>
    <name evidence="2" type="ORF">J3495_03515</name>
</gene>
<feature type="chain" id="PRO_5037397210" description="MORN repeat variant" evidence="1">
    <location>
        <begin position="19"/>
        <end position="141"/>
    </location>
</feature>
<name>A0A940X837_9FLAO</name>
<dbReference type="Proteomes" id="UP000675047">
    <property type="component" value="Unassembled WGS sequence"/>
</dbReference>